<protein>
    <recommendedName>
        <fullName evidence="6">Probable septum site-determining protein MinC</fullName>
    </recommendedName>
</protein>
<keyword evidence="10" id="KW-1185">Reference proteome</keyword>
<dbReference type="Pfam" id="PF22642">
    <property type="entry name" value="MinC_N_1"/>
    <property type="match status" value="1"/>
</dbReference>
<evidence type="ECO:0000259" key="7">
    <source>
        <dbReference type="Pfam" id="PF03775"/>
    </source>
</evidence>
<evidence type="ECO:0000259" key="8">
    <source>
        <dbReference type="Pfam" id="PF22642"/>
    </source>
</evidence>
<dbReference type="Gene3D" id="2.160.20.70">
    <property type="match status" value="1"/>
</dbReference>
<evidence type="ECO:0000256" key="2">
    <source>
        <dbReference type="ARBA" id="ARBA00022618"/>
    </source>
</evidence>
<comment type="subunit">
    <text evidence="5 6">Interacts with MinD and FtsZ.</text>
</comment>
<evidence type="ECO:0000313" key="10">
    <source>
        <dbReference type="Proteomes" id="UP000808914"/>
    </source>
</evidence>
<feature type="domain" description="Septum site-determining protein MinC N-terminal" evidence="8">
    <location>
        <begin position="8"/>
        <end position="84"/>
    </location>
</feature>
<dbReference type="PANTHER" id="PTHR34108:SF1">
    <property type="entry name" value="SEPTUM SITE-DETERMINING PROTEIN MINC"/>
    <property type="match status" value="1"/>
</dbReference>
<name>A0ABS2PXF9_9BACL</name>
<keyword evidence="3 6" id="KW-0717">Septation</keyword>
<dbReference type="RefSeq" id="WP_205002677.1">
    <property type="nucleotide sequence ID" value="NZ_JAFBER010000004.1"/>
</dbReference>
<sequence length="226" mass="25129">MSNMQPLVTIRGRKDGLVLSLNDKCSYDSLILELKEKLLVDTRDHEGPLIPVRVEAGFRYLTKEQKDEITDIIRSKKKLYVDEFNSHVLSKEECENLLKQTQLTSKTTIVRSGQVLEIEGDLLLIGDVNPGARVIATGSIYVMGSLRGIAHAGKNGNHDAVIAASLMKPTQLRIGEVISRSPDNSNDSKNGQNTMECAFVDPTVKQIAIDRIQSLFKRNKQLARLT</sequence>
<dbReference type="PANTHER" id="PTHR34108">
    <property type="entry name" value="SEPTUM SITE-DETERMINING PROTEIN MINC"/>
    <property type="match status" value="1"/>
</dbReference>
<feature type="domain" description="Septum formation inhibitor MinC C-terminal" evidence="7">
    <location>
        <begin position="108"/>
        <end position="209"/>
    </location>
</feature>
<comment type="caution">
    <text evidence="9">The sequence shown here is derived from an EMBL/GenBank/DDBJ whole genome shotgun (WGS) entry which is preliminary data.</text>
</comment>
<reference evidence="9 10" key="1">
    <citation type="submission" date="2021-01" db="EMBL/GenBank/DDBJ databases">
        <title>Genomic Encyclopedia of Type Strains, Phase IV (KMG-IV): sequencing the most valuable type-strain genomes for metagenomic binning, comparative biology and taxonomic classification.</title>
        <authorList>
            <person name="Goeker M."/>
        </authorList>
    </citation>
    <scope>NUCLEOTIDE SEQUENCE [LARGE SCALE GENOMIC DNA]</scope>
    <source>
        <strain evidence="9 10">DSM 28236</strain>
    </source>
</reference>
<keyword evidence="2 6" id="KW-0132">Cell division</keyword>
<dbReference type="SUPFAM" id="SSF63848">
    <property type="entry name" value="Cell-division inhibitor MinC, C-terminal domain"/>
    <property type="match status" value="1"/>
</dbReference>
<dbReference type="Pfam" id="PF03775">
    <property type="entry name" value="MinC_C"/>
    <property type="match status" value="1"/>
</dbReference>
<proteinExistence type="inferred from homology"/>
<organism evidence="9 10">
    <name type="scientific">Scopulibacillus daqui</name>
    <dbReference type="NCBI Taxonomy" id="1469162"/>
    <lineage>
        <taxon>Bacteria</taxon>
        <taxon>Bacillati</taxon>
        <taxon>Bacillota</taxon>
        <taxon>Bacilli</taxon>
        <taxon>Bacillales</taxon>
        <taxon>Sporolactobacillaceae</taxon>
        <taxon>Scopulibacillus</taxon>
    </lineage>
</organism>
<evidence type="ECO:0000256" key="6">
    <source>
        <dbReference type="HAMAP-Rule" id="MF_00267"/>
    </source>
</evidence>
<dbReference type="Proteomes" id="UP000808914">
    <property type="component" value="Unassembled WGS sequence"/>
</dbReference>
<dbReference type="InterPro" id="IPR005526">
    <property type="entry name" value="Septum_form_inhib_MinC_C"/>
</dbReference>
<dbReference type="InterPro" id="IPR036145">
    <property type="entry name" value="MinC_C_sf"/>
</dbReference>
<evidence type="ECO:0000256" key="4">
    <source>
        <dbReference type="ARBA" id="ARBA00023306"/>
    </source>
</evidence>
<evidence type="ECO:0000256" key="3">
    <source>
        <dbReference type="ARBA" id="ARBA00023210"/>
    </source>
</evidence>
<dbReference type="Gene3D" id="3.30.160.540">
    <property type="match status" value="1"/>
</dbReference>
<dbReference type="InterPro" id="IPR016098">
    <property type="entry name" value="CAP/MinC_C"/>
</dbReference>
<evidence type="ECO:0000256" key="5">
    <source>
        <dbReference type="ARBA" id="ARBA00046874"/>
    </source>
</evidence>
<dbReference type="EMBL" id="JAFBER010000004">
    <property type="protein sequence ID" value="MBM7644718.1"/>
    <property type="molecule type" value="Genomic_DNA"/>
</dbReference>
<keyword evidence="4 6" id="KW-0131">Cell cycle</keyword>
<comment type="similarity">
    <text evidence="1 6">Belongs to the MinC family.</text>
</comment>
<dbReference type="InterPro" id="IPR013033">
    <property type="entry name" value="MinC"/>
</dbReference>
<comment type="function">
    <text evidence="6">Cell division inhibitor that blocks the formation of polar Z ring septums. Rapidly oscillates between the poles of the cell to destabilize FtsZ filaments that have formed before they mature into polar Z rings. Prevents FtsZ polymerization.</text>
</comment>
<gene>
    <name evidence="6" type="primary">minC</name>
    <name evidence="9" type="ORF">JOD45_000925</name>
</gene>
<evidence type="ECO:0000256" key="1">
    <source>
        <dbReference type="ARBA" id="ARBA00006291"/>
    </source>
</evidence>
<accession>A0ABS2PXF9</accession>
<dbReference type="InterPro" id="IPR055219">
    <property type="entry name" value="MinC_N_1"/>
</dbReference>
<evidence type="ECO:0000313" key="9">
    <source>
        <dbReference type="EMBL" id="MBM7644718.1"/>
    </source>
</evidence>
<dbReference type="HAMAP" id="MF_00267">
    <property type="entry name" value="MinC"/>
    <property type="match status" value="1"/>
</dbReference>
<dbReference type="NCBIfam" id="TIGR01222">
    <property type="entry name" value="minC"/>
    <property type="match status" value="1"/>
</dbReference>